<dbReference type="RefSeq" id="WP_114351149.1">
    <property type="nucleotide sequence ID" value="NZ_QPJJ01000001.1"/>
</dbReference>
<accession>A0A368YAG9</accession>
<comment type="caution">
    <text evidence="1">The sequence shown here is derived from an EMBL/GenBank/DDBJ whole genome shotgun (WGS) entry which is preliminary data.</text>
</comment>
<dbReference type="InterPro" id="IPR043519">
    <property type="entry name" value="NT_sf"/>
</dbReference>
<evidence type="ECO:0000313" key="1">
    <source>
        <dbReference type="EMBL" id="RCW77202.1"/>
    </source>
</evidence>
<protein>
    <submittedName>
        <fullName evidence="1">Aminoglycoside 6-adenylyltransferase</fullName>
    </submittedName>
</protein>
<dbReference type="Pfam" id="PF04439">
    <property type="entry name" value="Adenyl_transf"/>
    <property type="match status" value="1"/>
</dbReference>
<dbReference type="EMBL" id="QPJJ01000001">
    <property type="protein sequence ID" value="RCW77202.1"/>
    <property type="molecule type" value="Genomic_DNA"/>
</dbReference>
<organism evidence="1 2">
    <name type="scientific">Saliterribacillus persicus</name>
    <dbReference type="NCBI Taxonomy" id="930114"/>
    <lineage>
        <taxon>Bacteria</taxon>
        <taxon>Bacillati</taxon>
        <taxon>Bacillota</taxon>
        <taxon>Bacilli</taxon>
        <taxon>Bacillales</taxon>
        <taxon>Bacillaceae</taxon>
        <taxon>Saliterribacillus</taxon>
    </lineage>
</organism>
<proteinExistence type="predicted"/>
<dbReference type="Proteomes" id="UP000252585">
    <property type="component" value="Unassembled WGS sequence"/>
</dbReference>
<reference evidence="1 2" key="1">
    <citation type="submission" date="2018-07" db="EMBL/GenBank/DDBJ databases">
        <title>Genomic Encyclopedia of Type Strains, Phase IV (KMG-IV): sequencing the most valuable type-strain genomes for metagenomic binning, comparative biology and taxonomic classification.</title>
        <authorList>
            <person name="Goeker M."/>
        </authorList>
    </citation>
    <scope>NUCLEOTIDE SEQUENCE [LARGE SCALE GENOMIC DNA]</scope>
    <source>
        <strain evidence="1 2">DSM 27696</strain>
    </source>
</reference>
<dbReference type="Gene3D" id="3.30.460.10">
    <property type="entry name" value="Beta Polymerase, domain 2"/>
    <property type="match status" value="1"/>
</dbReference>
<dbReference type="GO" id="GO:0016779">
    <property type="term" value="F:nucleotidyltransferase activity"/>
    <property type="evidence" value="ECO:0007669"/>
    <property type="project" value="UniProtKB-KW"/>
</dbReference>
<dbReference type="InterPro" id="IPR007530">
    <property type="entry name" value="Aminoglycoside_adenylylTfrase"/>
</dbReference>
<sequence length="288" mass="34105">MIFKDRRTDKEMERMILNFATNSESVRAVVLEGSRANPMAKQDILQDFDVNFIVNDIETFIKKPRWIDYFGERLIMQTPDLLSERKYRFAYLMQFCDGHRIDLTLVDKKDVASYLLESDLRIKLLDKDNLLPRMDAPSDKEYWVLKPSENEFIGCCNEFWWVSTYIAKGLWREEPLYALDHMNFHVRPKLIEMLSFNVGIKNDFKVGVGKSAKDLEYYLSAEKWRQLLSTYSTGDLKLIWSSLFLMMDLFQEEATVVANKLNFSYNQLEADNARFYAEHLYHDKKETL</sequence>
<dbReference type="SUPFAM" id="SSF81631">
    <property type="entry name" value="PAP/OAS1 substrate-binding domain"/>
    <property type="match status" value="1"/>
</dbReference>
<dbReference type="SUPFAM" id="SSF81301">
    <property type="entry name" value="Nucleotidyltransferase"/>
    <property type="match status" value="1"/>
</dbReference>
<dbReference type="AlphaFoldDB" id="A0A368YAG9"/>
<keyword evidence="1" id="KW-0808">Transferase</keyword>
<evidence type="ECO:0000313" key="2">
    <source>
        <dbReference type="Proteomes" id="UP000252585"/>
    </source>
</evidence>
<gene>
    <name evidence="1" type="ORF">DFR57_10170</name>
</gene>
<name>A0A368YAG9_9BACI</name>
<dbReference type="OrthoDB" id="9776406at2"/>
<keyword evidence="1" id="KW-0548">Nucleotidyltransferase</keyword>
<keyword evidence="2" id="KW-1185">Reference proteome</keyword>
<dbReference type="PIRSF" id="PIRSF000812">
    <property type="entry name" value="AAD"/>
    <property type="match status" value="1"/>
</dbReference>
<dbReference type="Gene3D" id="1.20.120.330">
    <property type="entry name" value="Nucleotidyltransferases domain 2"/>
    <property type="match status" value="1"/>
</dbReference>